<organism evidence="2">
    <name type="scientific">uncultured Rubrobacteraceae bacterium</name>
    <dbReference type="NCBI Taxonomy" id="349277"/>
    <lineage>
        <taxon>Bacteria</taxon>
        <taxon>Bacillati</taxon>
        <taxon>Actinomycetota</taxon>
        <taxon>Rubrobacteria</taxon>
        <taxon>Rubrobacterales</taxon>
        <taxon>Rubrobacteraceae</taxon>
        <taxon>environmental samples</taxon>
    </lineage>
</organism>
<accession>A0A6J4Q7L0</accession>
<feature type="non-terminal residue" evidence="2">
    <location>
        <position position="147"/>
    </location>
</feature>
<name>A0A6J4Q7L0_9ACTN</name>
<proteinExistence type="predicted"/>
<feature type="compositionally biased region" description="Low complexity" evidence="1">
    <location>
        <begin position="52"/>
        <end position="69"/>
    </location>
</feature>
<feature type="region of interest" description="Disordered" evidence="1">
    <location>
        <begin position="1"/>
        <end position="147"/>
    </location>
</feature>
<feature type="non-terminal residue" evidence="2">
    <location>
        <position position="1"/>
    </location>
</feature>
<evidence type="ECO:0000256" key="1">
    <source>
        <dbReference type="SAM" id="MobiDB-lite"/>
    </source>
</evidence>
<feature type="compositionally biased region" description="Low complexity" evidence="1">
    <location>
        <begin position="138"/>
        <end position="147"/>
    </location>
</feature>
<protein>
    <submittedName>
        <fullName evidence="2">Transamidase GatB domain protein</fullName>
    </submittedName>
</protein>
<sequence length="147" mass="15651">ERIRTHPAGRQDGDEGAGQTAPRRPADAGRRPQERRDRGRPAAGRRGRADDPQAPAQAARGVRRGLPQGRTRRPGRRRGRRGRRGPRLPPPAPLSGGAERRRGDRHPADGCDRHEGHGEGHGAGDAALGGARGRARALRAGEGEVAV</sequence>
<reference evidence="2" key="1">
    <citation type="submission" date="2020-02" db="EMBL/GenBank/DDBJ databases">
        <authorList>
            <person name="Meier V. D."/>
        </authorList>
    </citation>
    <scope>NUCLEOTIDE SEQUENCE</scope>
    <source>
        <strain evidence="2">AVDCRST_MAG22</strain>
    </source>
</reference>
<feature type="compositionally biased region" description="Basic and acidic residues" evidence="1">
    <location>
        <begin position="24"/>
        <end position="40"/>
    </location>
</feature>
<dbReference type="EMBL" id="CADCUV010000162">
    <property type="protein sequence ID" value="CAA9432985.1"/>
    <property type="molecule type" value="Genomic_DNA"/>
</dbReference>
<feature type="compositionally biased region" description="Basic residues" evidence="1">
    <location>
        <begin position="70"/>
        <end position="86"/>
    </location>
</feature>
<gene>
    <name evidence="2" type="ORF">AVDCRST_MAG22-3476</name>
</gene>
<dbReference type="AlphaFoldDB" id="A0A6J4Q7L0"/>
<evidence type="ECO:0000313" key="2">
    <source>
        <dbReference type="EMBL" id="CAA9432985.1"/>
    </source>
</evidence>
<feature type="compositionally biased region" description="Basic and acidic residues" evidence="1">
    <location>
        <begin position="98"/>
        <end position="122"/>
    </location>
</feature>